<protein>
    <recommendedName>
        <fullName evidence="2">IPO4/5-like TPR repeats domain-containing protein</fullName>
    </recommendedName>
</protein>
<feature type="non-terminal residue" evidence="3">
    <location>
        <position position="1"/>
    </location>
</feature>
<evidence type="ECO:0000313" key="3">
    <source>
        <dbReference type="EMBL" id="GMT04506.1"/>
    </source>
</evidence>
<dbReference type="AlphaFoldDB" id="A0AAV5UDI9"/>
<gene>
    <name evidence="3" type="ORF">PENTCL1PPCAC_26680</name>
</gene>
<dbReference type="EMBL" id="BTSX01000006">
    <property type="protein sequence ID" value="GMT04506.1"/>
    <property type="molecule type" value="Genomic_DNA"/>
</dbReference>
<dbReference type="Gene3D" id="1.25.10.10">
    <property type="entry name" value="Leucine-rich Repeat Variant"/>
    <property type="match status" value="1"/>
</dbReference>
<dbReference type="SUPFAM" id="SSF48371">
    <property type="entry name" value="ARM repeat"/>
    <property type="match status" value="1"/>
</dbReference>
<keyword evidence="4" id="KW-1185">Reference proteome</keyword>
<reference evidence="3" key="1">
    <citation type="submission" date="2023-10" db="EMBL/GenBank/DDBJ databases">
        <title>Genome assembly of Pristionchus species.</title>
        <authorList>
            <person name="Yoshida K."/>
            <person name="Sommer R.J."/>
        </authorList>
    </citation>
    <scope>NUCLEOTIDE SEQUENCE</scope>
    <source>
        <strain evidence="3">RS0144</strain>
    </source>
</reference>
<feature type="region of interest" description="Disordered" evidence="1">
    <location>
        <begin position="1"/>
        <end position="26"/>
    </location>
</feature>
<feature type="domain" description="IPO4/5-like TPR repeats" evidence="2">
    <location>
        <begin position="94"/>
        <end position="208"/>
    </location>
</feature>
<dbReference type="Pfam" id="PF25780">
    <property type="entry name" value="TPR_IPO5"/>
    <property type="match status" value="1"/>
</dbReference>
<organism evidence="3 4">
    <name type="scientific">Pristionchus entomophagus</name>
    <dbReference type="NCBI Taxonomy" id="358040"/>
    <lineage>
        <taxon>Eukaryota</taxon>
        <taxon>Metazoa</taxon>
        <taxon>Ecdysozoa</taxon>
        <taxon>Nematoda</taxon>
        <taxon>Chromadorea</taxon>
        <taxon>Rhabditida</taxon>
        <taxon>Rhabditina</taxon>
        <taxon>Diplogasteromorpha</taxon>
        <taxon>Diplogasteroidea</taxon>
        <taxon>Neodiplogasteridae</taxon>
        <taxon>Pristionchus</taxon>
    </lineage>
</organism>
<evidence type="ECO:0000256" key="1">
    <source>
        <dbReference type="SAM" id="MobiDB-lite"/>
    </source>
</evidence>
<dbReference type="Proteomes" id="UP001432027">
    <property type="component" value="Unassembled WGS sequence"/>
</dbReference>
<dbReference type="InterPro" id="IPR016024">
    <property type="entry name" value="ARM-type_fold"/>
</dbReference>
<dbReference type="InterPro" id="IPR057672">
    <property type="entry name" value="TPR_IPO4/5"/>
</dbReference>
<dbReference type="InterPro" id="IPR011989">
    <property type="entry name" value="ARM-like"/>
</dbReference>
<sequence length="245" mass="27940">FETSDDEENDTNEDGVTLPKRPRMEDLPPHEELQTLFATYNSKESHEDRCGALKKLRSQIAIHWNEIVSTQSIEFNTRFLEDLLQALTMERDAELMKRLVKVTIEAGIRSIDRTTGFQTWSGIVRFMENSFDSDNLALKMLSLSILSKVPNLFGQESPISQMNICLNDANSDMQAATAKWLLAYLRVKEPADLSPFIPIIIQVMRLFVGSRRSWARRLAPTLRLAPTSSHTTRHRLYGQDGRGLS</sequence>
<evidence type="ECO:0000259" key="2">
    <source>
        <dbReference type="Pfam" id="PF25780"/>
    </source>
</evidence>
<accession>A0AAV5UDI9</accession>
<proteinExistence type="predicted"/>
<feature type="compositionally biased region" description="Acidic residues" evidence="1">
    <location>
        <begin position="1"/>
        <end position="13"/>
    </location>
</feature>
<evidence type="ECO:0000313" key="4">
    <source>
        <dbReference type="Proteomes" id="UP001432027"/>
    </source>
</evidence>
<name>A0AAV5UDI9_9BILA</name>
<comment type="caution">
    <text evidence="3">The sequence shown here is derived from an EMBL/GenBank/DDBJ whole genome shotgun (WGS) entry which is preliminary data.</text>
</comment>